<dbReference type="OrthoDB" id="10040374at2759"/>
<name>A0A815SP39_9BILA</name>
<proteinExistence type="predicted"/>
<sequence>MLIKNLNCKLKALRFITWSEDITYLDANRWEELILKYLPELEKFYFFQYYEPIDNTHESLTYLKDFNQFISSFWIKKKWIFETEIDPSASAATYKIRPYKEKWYHIDSSIEYSKSTQLIFTYPPGNKHSEFSMIDTHGILKVAQFYHLEIEREKIDFITLMDIIYILSELDSLKIHSLSLSSTSDSSTEGIICRFISNKNKITKIYLEQINEIKEVYFLIKFCPRMNYLHINSINTIDIELFIKEILNKITNDGNQYFYSLCLRIPTADDKIIEKLKNIINSNKLIVWYSIKCVRDIIYLQWKNDFI</sequence>
<gene>
    <name evidence="1" type="ORF">RFH988_LOCUS38540</name>
</gene>
<evidence type="ECO:0000313" key="1">
    <source>
        <dbReference type="EMBL" id="CAF1494478.1"/>
    </source>
</evidence>
<protein>
    <submittedName>
        <fullName evidence="1">Uncharacterized protein</fullName>
    </submittedName>
</protein>
<dbReference type="EMBL" id="CAJNOO010009802">
    <property type="protein sequence ID" value="CAF1494478.1"/>
    <property type="molecule type" value="Genomic_DNA"/>
</dbReference>
<reference evidence="1" key="1">
    <citation type="submission" date="2021-02" db="EMBL/GenBank/DDBJ databases">
        <authorList>
            <person name="Nowell W R."/>
        </authorList>
    </citation>
    <scope>NUCLEOTIDE SEQUENCE</scope>
</reference>
<feature type="non-terminal residue" evidence="1">
    <location>
        <position position="307"/>
    </location>
</feature>
<accession>A0A815SP39</accession>
<dbReference type="Proteomes" id="UP000663882">
    <property type="component" value="Unassembled WGS sequence"/>
</dbReference>
<comment type="caution">
    <text evidence="1">The sequence shown here is derived from an EMBL/GenBank/DDBJ whole genome shotgun (WGS) entry which is preliminary data.</text>
</comment>
<evidence type="ECO:0000313" key="2">
    <source>
        <dbReference type="Proteomes" id="UP000663882"/>
    </source>
</evidence>
<dbReference type="AlphaFoldDB" id="A0A815SP39"/>
<organism evidence="1 2">
    <name type="scientific">Rotaria sordida</name>
    <dbReference type="NCBI Taxonomy" id="392033"/>
    <lineage>
        <taxon>Eukaryota</taxon>
        <taxon>Metazoa</taxon>
        <taxon>Spiralia</taxon>
        <taxon>Gnathifera</taxon>
        <taxon>Rotifera</taxon>
        <taxon>Eurotatoria</taxon>
        <taxon>Bdelloidea</taxon>
        <taxon>Philodinida</taxon>
        <taxon>Philodinidae</taxon>
        <taxon>Rotaria</taxon>
    </lineage>
</organism>